<evidence type="ECO:0000259" key="2">
    <source>
        <dbReference type="Pfam" id="PF00646"/>
    </source>
</evidence>
<proteinExistence type="predicted"/>
<dbReference type="Proteomes" id="UP000490939">
    <property type="component" value="Unassembled WGS sequence"/>
</dbReference>
<sequence>MPQQRANCQLPQSIEGGHTNASRGKMAGLLELSTELLLMIASFLSQEDLLNISLTSKDLRTRTELELLREYTNIQLYGRSCKPLLRRLIEKPEVRRHVHRLDLKNWSTLVEINPLFGTHEEPALSTEDYDCFTEAARVAGLISSVLPFDPHSDLVKRSNDLCPEEWNNEKIPGWYDYLYEPDCHFENVHFVSKFCELLQAGIEDPLFMLMLTLLPNVQDLTLRGGPHGGQHLHLLPLIVPDHRFSSLRTLSVAATDGELEWPFYALNHLIHGRNLQNLYCYMSSEWDREDGDWDEGWVQRPPPVPLLPKSLNLTRLMLQYSAFSATGIKTLLHACRSLTWFHYSVGGKRVGPENFNCSELFEALLPLQTSLETLELDMETEWDYDDYYDYLPSLAEFSSLRTLKLGMELERPHSDEELLDLSWPRGPGSVRTKSCNRLCNLLPSSLRELKFQGSEIDYDCLSQIEEMAALKADRFPVLEKITMVLLDVEYEEWASSYREEKPKSFRLCKNAGVDLRIIDFTSSIERTFFEAWFPGGAWQEVRFKDGMYVKSIERSRGRRMMLADPLSEQELGGITVNDDSQWESETDSDSEPDSPSPMGNVSVIVDS</sequence>
<dbReference type="Pfam" id="PF24969">
    <property type="entry name" value="LRR_15"/>
    <property type="match status" value="1"/>
</dbReference>
<dbReference type="SUPFAM" id="SSF81383">
    <property type="entry name" value="F-box domain"/>
    <property type="match status" value="1"/>
</dbReference>
<dbReference type="Gene3D" id="3.80.10.10">
    <property type="entry name" value="Ribonuclease Inhibitor"/>
    <property type="match status" value="1"/>
</dbReference>
<gene>
    <name evidence="4" type="ORF">EG327_000472</name>
</gene>
<evidence type="ECO:0000259" key="3">
    <source>
        <dbReference type="Pfam" id="PF24969"/>
    </source>
</evidence>
<dbReference type="InterPro" id="IPR036047">
    <property type="entry name" value="F-box-like_dom_sf"/>
</dbReference>
<dbReference type="InterPro" id="IPR032675">
    <property type="entry name" value="LRR_dom_sf"/>
</dbReference>
<accession>A0A8H3UB27</accession>
<reference evidence="4 5" key="1">
    <citation type="submission" date="2019-07" db="EMBL/GenBank/DDBJ databases">
        <title>Venturia inaequalis Genome Resource.</title>
        <authorList>
            <person name="Lichtner F.J."/>
        </authorList>
    </citation>
    <scope>NUCLEOTIDE SEQUENCE [LARGE SCALE GENOMIC DNA]</scope>
    <source>
        <strain evidence="4 5">DMI_063113</strain>
    </source>
</reference>
<evidence type="ECO:0000313" key="5">
    <source>
        <dbReference type="Proteomes" id="UP000490939"/>
    </source>
</evidence>
<evidence type="ECO:0000256" key="1">
    <source>
        <dbReference type="SAM" id="MobiDB-lite"/>
    </source>
</evidence>
<feature type="domain" description="Leucine-rich repeat" evidence="3">
    <location>
        <begin position="312"/>
        <end position="457"/>
    </location>
</feature>
<evidence type="ECO:0008006" key="6">
    <source>
        <dbReference type="Google" id="ProtNLM"/>
    </source>
</evidence>
<dbReference type="AlphaFoldDB" id="A0A8H3UB27"/>
<comment type="caution">
    <text evidence="4">The sequence shown here is derived from an EMBL/GenBank/DDBJ whole genome shotgun (WGS) entry which is preliminary data.</text>
</comment>
<organism evidence="4 5">
    <name type="scientific">Venturia inaequalis</name>
    <name type="common">Apple scab fungus</name>
    <dbReference type="NCBI Taxonomy" id="5025"/>
    <lineage>
        <taxon>Eukaryota</taxon>
        <taxon>Fungi</taxon>
        <taxon>Dikarya</taxon>
        <taxon>Ascomycota</taxon>
        <taxon>Pezizomycotina</taxon>
        <taxon>Dothideomycetes</taxon>
        <taxon>Pleosporomycetidae</taxon>
        <taxon>Venturiales</taxon>
        <taxon>Venturiaceae</taxon>
        <taxon>Venturia</taxon>
    </lineage>
</organism>
<keyword evidence="5" id="KW-1185">Reference proteome</keyword>
<dbReference type="InterPro" id="IPR001810">
    <property type="entry name" value="F-box_dom"/>
</dbReference>
<protein>
    <recommendedName>
        <fullName evidence="6">F-box domain-containing protein</fullName>
    </recommendedName>
</protein>
<evidence type="ECO:0000313" key="4">
    <source>
        <dbReference type="EMBL" id="KAE9965449.1"/>
    </source>
</evidence>
<dbReference type="InterPro" id="IPR056867">
    <property type="entry name" value="LRR_15"/>
</dbReference>
<feature type="domain" description="F-box" evidence="2">
    <location>
        <begin position="29"/>
        <end position="61"/>
    </location>
</feature>
<dbReference type="EMBL" id="WNWR01001093">
    <property type="protein sequence ID" value="KAE9965449.1"/>
    <property type="molecule type" value="Genomic_DNA"/>
</dbReference>
<feature type="compositionally biased region" description="Acidic residues" evidence="1">
    <location>
        <begin position="580"/>
        <end position="592"/>
    </location>
</feature>
<feature type="region of interest" description="Disordered" evidence="1">
    <location>
        <begin position="570"/>
        <end position="607"/>
    </location>
</feature>
<name>A0A8H3UB27_VENIN</name>
<dbReference type="SUPFAM" id="SSF52047">
    <property type="entry name" value="RNI-like"/>
    <property type="match status" value="1"/>
</dbReference>
<dbReference type="Pfam" id="PF00646">
    <property type="entry name" value="F-box"/>
    <property type="match status" value="1"/>
</dbReference>